<organism evidence="6 7">
    <name type="scientific">Gilliamella apis</name>
    <dbReference type="NCBI Taxonomy" id="1970738"/>
    <lineage>
        <taxon>Bacteria</taxon>
        <taxon>Pseudomonadati</taxon>
        <taxon>Pseudomonadota</taxon>
        <taxon>Gammaproteobacteria</taxon>
        <taxon>Orbales</taxon>
        <taxon>Orbaceae</taxon>
        <taxon>Gilliamella</taxon>
    </lineage>
</organism>
<dbReference type="GO" id="GO:0015031">
    <property type="term" value="P:protein transport"/>
    <property type="evidence" value="ECO:0007669"/>
    <property type="project" value="UniProtKB-UniRule"/>
</dbReference>
<comment type="subunit">
    <text evidence="5">Homotetramer, a dimer of dimers. One homotetramer interacts with 1 SecA dimer.</text>
</comment>
<reference evidence="6 7" key="1">
    <citation type="submission" date="2017-03" db="EMBL/GenBank/DDBJ databases">
        <title>Comparative genomics of honeybee gut symbionts reveal geographically distinct and subgroup specific antibiotic resistance.</title>
        <authorList>
            <person name="Ludvigsen J."/>
            <person name="Porcellato D."/>
            <person name="Labee-Lund T.M."/>
            <person name="Amdam G.V."/>
            <person name="Rudi K."/>
        </authorList>
    </citation>
    <scope>NUCLEOTIDE SEQUENCE [LARGE SCALE GENOMIC DNA]</scope>
    <source>
        <strain evidence="6 7">A-4-12</strain>
    </source>
</reference>
<dbReference type="RefSeq" id="WP_086320457.1">
    <property type="nucleotide sequence ID" value="NZ_CAMLFL010000057.1"/>
</dbReference>
<dbReference type="SUPFAM" id="SSF54611">
    <property type="entry name" value="SecB-like"/>
    <property type="match status" value="1"/>
</dbReference>
<accession>A0A242NUK4</accession>
<dbReference type="GO" id="GO:0005737">
    <property type="term" value="C:cytoplasm"/>
    <property type="evidence" value="ECO:0007669"/>
    <property type="project" value="UniProtKB-SubCell"/>
</dbReference>
<evidence type="ECO:0000256" key="1">
    <source>
        <dbReference type="ARBA" id="ARBA00009990"/>
    </source>
</evidence>
<gene>
    <name evidence="5" type="primary">secB</name>
    <name evidence="6" type="ORF">B6D06_05590</name>
</gene>
<name>A0A242NUK4_9GAMM</name>
<keyword evidence="5" id="KW-0143">Chaperone</keyword>
<dbReference type="OrthoDB" id="9795145at2"/>
<dbReference type="InterPro" id="IPR035958">
    <property type="entry name" value="SecB-like_sf"/>
</dbReference>
<evidence type="ECO:0000256" key="2">
    <source>
        <dbReference type="ARBA" id="ARBA00022448"/>
    </source>
</evidence>
<dbReference type="NCBIfam" id="TIGR00809">
    <property type="entry name" value="secB"/>
    <property type="match status" value="1"/>
</dbReference>
<evidence type="ECO:0000313" key="6">
    <source>
        <dbReference type="EMBL" id="OTQ49793.1"/>
    </source>
</evidence>
<dbReference type="Gene3D" id="3.10.420.10">
    <property type="entry name" value="SecB-like"/>
    <property type="match status" value="1"/>
</dbReference>
<evidence type="ECO:0000256" key="5">
    <source>
        <dbReference type="HAMAP-Rule" id="MF_00821"/>
    </source>
</evidence>
<dbReference type="AlphaFoldDB" id="A0A242NUK4"/>
<keyword evidence="5" id="KW-0963">Cytoplasm</keyword>
<comment type="subcellular location">
    <subcellularLocation>
        <location evidence="5">Cytoplasm</location>
    </subcellularLocation>
</comment>
<dbReference type="GO" id="GO:0051262">
    <property type="term" value="P:protein tetramerization"/>
    <property type="evidence" value="ECO:0007669"/>
    <property type="project" value="InterPro"/>
</dbReference>
<keyword evidence="2 5" id="KW-0813">Transport</keyword>
<dbReference type="HAMAP" id="MF_00821">
    <property type="entry name" value="SecB"/>
    <property type="match status" value="1"/>
</dbReference>
<comment type="function">
    <text evidence="5">One of the proteins required for the normal export of preproteins out of the cell cytoplasm. It is a molecular chaperone that binds to a subset of precursor proteins, maintaining them in a translocation-competent state. It also specifically binds to its receptor SecA.</text>
</comment>
<dbReference type="InterPro" id="IPR003708">
    <property type="entry name" value="SecB"/>
</dbReference>
<evidence type="ECO:0000256" key="4">
    <source>
        <dbReference type="ARBA" id="ARBA00023010"/>
    </source>
</evidence>
<evidence type="ECO:0000256" key="3">
    <source>
        <dbReference type="ARBA" id="ARBA00022927"/>
    </source>
</evidence>
<evidence type="ECO:0000313" key="7">
    <source>
        <dbReference type="Proteomes" id="UP000194968"/>
    </source>
</evidence>
<dbReference type="EMBL" id="NASK01000092">
    <property type="protein sequence ID" value="OTQ49793.1"/>
    <property type="molecule type" value="Genomic_DNA"/>
</dbReference>
<dbReference type="PANTHER" id="PTHR36918:SF1">
    <property type="entry name" value="PROTEIN-EXPORT PROTEIN SECB"/>
    <property type="match status" value="1"/>
</dbReference>
<protein>
    <recommendedName>
        <fullName evidence="5">Protein-export protein SecB</fullName>
    </recommendedName>
</protein>
<dbReference type="GO" id="GO:0051082">
    <property type="term" value="F:unfolded protein binding"/>
    <property type="evidence" value="ECO:0007669"/>
    <property type="project" value="InterPro"/>
</dbReference>
<dbReference type="NCBIfam" id="NF004393">
    <property type="entry name" value="PRK05751.1-4"/>
    <property type="match status" value="1"/>
</dbReference>
<dbReference type="PRINTS" id="PR01594">
    <property type="entry name" value="SECBCHAPRONE"/>
</dbReference>
<keyword evidence="3 5" id="KW-0653">Protein transport</keyword>
<dbReference type="PANTHER" id="PTHR36918">
    <property type="match status" value="1"/>
</dbReference>
<comment type="similarity">
    <text evidence="1 5">Belongs to the SecB family.</text>
</comment>
<keyword evidence="4 5" id="KW-0811">Translocation</keyword>
<dbReference type="GO" id="GO:0006457">
    <property type="term" value="P:protein folding"/>
    <property type="evidence" value="ECO:0007669"/>
    <property type="project" value="UniProtKB-UniRule"/>
</dbReference>
<proteinExistence type="inferred from homology"/>
<dbReference type="Proteomes" id="UP000194968">
    <property type="component" value="Unassembled WGS sequence"/>
</dbReference>
<comment type="caution">
    <text evidence="6">The sequence shown here is derived from an EMBL/GenBank/DDBJ whole genome shotgun (WGS) entry which is preliminary data.</text>
</comment>
<dbReference type="Pfam" id="PF02556">
    <property type="entry name" value="SecB"/>
    <property type="match status" value="1"/>
</dbReference>
<sequence>MTEQNNTQQPETQFAIQRIYTKDVSFETNNVPEIFTKQWQPEMNLELNSASQALSDEVHEVSLRVTVTVKQQEEVVYICEVTQSGIFSLIGFDDAQIQHCVGAYCPNILFPYAREVISSLVNKGTFPQLNLEPVNFEALFINYLQQQEQQAQNSATETLQ</sequence>